<sequence>MRWMKSIGAATIMLVLMSLTLSTFASSHKLVLTGSSTIAPLAIELGRRFESLHPGVRVDVQTGGSSRGINDTRKGVADIGMVSGVLKSAEQDLQAFAIALDGVGIIVHASNPVTTLTNRQIVGIFTGRITNWQEVGGHDARITLVNKAEGRSTLESFLAYFQLKNSEIKSHIVIGDNQQGIKIVSGNPHAIGYVSIGAAAYDAQRGVPIKLLTMDGVAATVANVRNGTYPLSRPLNLVTRLPPTGLVKQFIDFARSKQTHDLVEAQYFVPVSVD</sequence>
<dbReference type="Gene3D" id="3.40.190.10">
    <property type="entry name" value="Periplasmic binding protein-like II"/>
    <property type="match status" value="2"/>
</dbReference>
<dbReference type="PANTHER" id="PTHR30570:SF1">
    <property type="entry name" value="PHOSPHATE-BINDING PROTEIN PSTS"/>
    <property type="match status" value="1"/>
</dbReference>
<dbReference type="InterPro" id="IPR024370">
    <property type="entry name" value="PBP_domain"/>
</dbReference>
<dbReference type="EMBL" id="FOUF01000039">
    <property type="protein sequence ID" value="SFM84273.1"/>
    <property type="molecule type" value="Genomic_DNA"/>
</dbReference>
<dbReference type="RefSeq" id="WP_218143490.1">
    <property type="nucleotide sequence ID" value="NZ_FOUF01000039.1"/>
</dbReference>
<gene>
    <name evidence="3" type="ORF">SAMN05421880_1399</name>
</gene>
<dbReference type="InterPro" id="IPR050811">
    <property type="entry name" value="Phosphate_ABC_transporter"/>
</dbReference>
<dbReference type="Pfam" id="PF12849">
    <property type="entry name" value="PBP_like_2"/>
    <property type="match status" value="1"/>
</dbReference>
<dbReference type="Proteomes" id="UP000199561">
    <property type="component" value="Unassembled WGS sequence"/>
</dbReference>
<protein>
    <submittedName>
        <fullName evidence="3">Phosphate ABC transporter substrate-binding protein, PhoT family</fullName>
    </submittedName>
</protein>
<keyword evidence="1" id="KW-0732">Signal</keyword>
<evidence type="ECO:0000256" key="1">
    <source>
        <dbReference type="ARBA" id="ARBA00022729"/>
    </source>
</evidence>
<evidence type="ECO:0000313" key="4">
    <source>
        <dbReference type="Proteomes" id="UP000199561"/>
    </source>
</evidence>
<keyword evidence="4" id="KW-1185">Reference proteome</keyword>
<feature type="domain" description="PBP" evidence="2">
    <location>
        <begin position="29"/>
        <end position="256"/>
    </location>
</feature>
<dbReference type="SUPFAM" id="SSF53850">
    <property type="entry name" value="Periplasmic binding protein-like II"/>
    <property type="match status" value="1"/>
</dbReference>
<organism evidence="3 4">
    <name type="scientific">Nitrosomonas nitrosa</name>
    <dbReference type="NCBI Taxonomy" id="52442"/>
    <lineage>
        <taxon>Bacteria</taxon>
        <taxon>Pseudomonadati</taxon>
        <taxon>Pseudomonadota</taxon>
        <taxon>Betaproteobacteria</taxon>
        <taxon>Nitrosomonadales</taxon>
        <taxon>Nitrosomonadaceae</taxon>
        <taxon>Nitrosomonas</taxon>
    </lineage>
</organism>
<proteinExistence type="predicted"/>
<dbReference type="CDD" id="cd13653">
    <property type="entry name" value="PBP2_phosphate_like_1"/>
    <property type="match status" value="1"/>
</dbReference>
<dbReference type="STRING" id="52442.SAMN05421880_1399"/>
<dbReference type="PANTHER" id="PTHR30570">
    <property type="entry name" value="PERIPLASMIC PHOSPHATE BINDING COMPONENT OF PHOSPHATE ABC TRANSPORTER"/>
    <property type="match status" value="1"/>
</dbReference>
<dbReference type="AlphaFoldDB" id="A0A1I4U6E9"/>
<reference evidence="3 4" key="1">
    <citation type="submission" date="2016-10" db="EMBL/GenBank/DDBJ databases">
        <authorList>
            <person name="de Groot N.N."/>
        </authorList>
    </citation>
    <scope>NUCLEOTIDE SEQUENCE [LARGE SCALE GENOMIC DNA]</scope>
    <source>
        <strain evidence="3 4">Nm146</strain>
    </source>
</reference>
<evidence type="ECO:0000313" key="3">
    <source>
        <dbReference type="EMBL" id="SFM84273.1"/>
    </source>
</evidence>
<accession>A0A1I4U6E9</accession>
<evidence type="ECO:0000259" key="2">
    <source>
        <dbReference type="Pfam" id="PF12849"/>
    </source>
</evidence>
<name>A0A1I4U6E9_9PROT</name>